<evidence type="ECO:0000313" key="3">
    <source>
        <dbReference type="Proteomes" id="UP000198406"/>
    </source>
</evidence>
<protein>
    <submittedName>
        <fullName evidence="2">Uncharacterized protein</fullName>
    </submittedName>
</protein>
<feature type="region of interest" description="Disordered" evidence="1">
    <location>
        <begin position="58"/>
        <end position="81"/>
    </location>
</feature>
<proteinExistence type="predicted"/>
<evidence type="ECO:0000313" key="2">
    <source>
        <dbReference type="EMBL" id="GAX14737.1"/>
    </source>
</evidence>
<feature type="region of interest" description="Disordered" evidence="1">
    <location>
        <begin position="1"/>
        <end position="20"/>
    </location>
</feature>
<gene>
    <name evidence="2" type="ORF">FisN_11Hh280</name>
</gene>
<evidence type="ECO:0000256" key="1">
    <source>
        <dbReference type="SAM" id="MobiDB-lite"/>
    </source>
</evidence>
<keyword evidence="3" id="KW-1185">Reference proteome</keyword>
<dbReference type="InParanoid" id="A0A1Z5JL40"/>
<dbReference type="OrthoDB" id="37029at2759"/>
<comment type="caution">
    <text evidence="2">The sequence shown here is derived from an EMBL/GenBank/DDBJ whole genome shotgun (WGS) entry which is preliminary data.</text>
</comment>
<reference evidence="2 3" key="1">
    <citation type="journal article" date="2015" name="Plant Cell">
        <title>Oil accumulation by the oleaginous diatom Fistulifera solaris as revealed by the genome and transcriptome.</title>
        <authorList>
            <person name="Tanaka T."/>
            <person name="Maeda Y."/>
            <person name="Veluchamy A."/>
            <person name="Tanaka M."/>
            <person name="Abida H."/>
            <person name="Marechal E."/>
            <person name="Bowler C."/>
            <person name="Muto M."/>
            <person name="Sunaga Y."/>
            <person name="Tanaka M."/>
            <person name="Yoshino T."/>
            <person name="Taniguchi T."/>
            <person name="Fukuda Y."/>
            <person name="Nemoto M."/>
            <person name="Matsumoto M."/>
            <person name="Wong P.S."/>
            <person name="Aburatani S."/>
            <person name="Fujibuchi W."/>
        </authorList>
    </citation>
    <scope>NUCLEOTIDE SEQUENCE [LARGE SCALE GENOMIC DNA]</scope>
    <source>
        <strain evidence="2 3">JPCC DA0580</strain>
    </source>
</reference>
<organism evidence="2 3">
    <name type="scientific">Fistulifera solaris</name>
    <name type="common">Oleaginous diatom</name>
    <dbReference type="NCBI Taxonomy" id="1519565"/>
    <lineage>
        <taxon>Eukaryota</taxon>
        <taxon>Sar</taxon>
        <taxon>Stramenopiles</taxon>
        <taxon>Ochrophyta</taxon>
        <taxon>Bacillariophyta</taxon>
        <taxon>Bacillariophyceae</taxon>
        <taxon>Bacillariophycidae</taxon>
        <taxon>Naviculales</taxon>
        <taxon>Naviculaceae</taxon>
        <taxon>Fistulifera</taxon>
    </lineage>
</organism>
<dbReference type="Proteomes" id="UP000198406">
    <property type="component" value="Unassembled WGS sequence"/>
</dbReference>
<sequence>MSSPPKSLSPRHQRTPSQDQQIRSKLLNRLGIYDAPSSTAQPMTAAQHRRLRILRGMGVGYSHQPSPPDGSAARPPLGGVQSFQEPLKIDCTTTTVNERKSRKIAFQDEVDVVPIPTRYEYSDRIKSRIWSNRHELQENAERNALEFAAEGWDWRTVTEDDGMFICSVSGELVHPIHLQHLVQEEPSTQERVGLDRGNPVH</sequence>
<name>A0A1Z5JL40_FISSO</name>
<accession>A0A1Z5JL40</accession>
<dbReference type="AlphaFoldDB" id="A0A1Z5JL40"/>
<dbReference type="EMBL" id="BDSP01000082">
    <property type="protein sequence ID" value="GAX14737.1"/>
    <property type="molecule type" value="Genomic_DNA"/>
</dbReference>